<accession>A0AAV7KIU4</accession>
<dbReference type="SUPFAM" id="SSF81383">
    <property type="entry name" value="F-box domain"/>
    <property type="match status" value="1"/>
</dbReference>
<dbReference type="InterPro" id="IPR001810">
    <property type="entry name" value="F-box_dom"/>
</dbReference>
<dbReference type="SMART" id="SM00367">
    <property type="entry name" value="LRR_CC"/>
    <property type="match status" value="7"/>
</dbReference>
<reference evidence="3 4" key="1">
    <citation type="journal article" date="2023" name="BMC Biol.">
        <title>The compact genome of the sponge Oopsacas minuta (Hexactinellida) is lacking key metazoan core genes.</title>
        <authorList>
            <person name="Santini S."/>
            <person name="Schenkelaars Q."/>
            <person name="Jourda C."/>
            <person name="Duchesne M."/>
            <person name="Belahbib H."/>
            <person name="Rocher C."/>
            <person name="Selva M."/>
            <person name="Riesgo A."/>
            <person name="Vervoort M."/>
            <person name="Leys S.P."/>
            <person name="Kodjabachian L."/>
            <person name="Le Bivic A."/>
            <person name="Borchiellini C."/>
            <person name="Claverie J.M."/>
            <person name="Renard E."/>
        </authorList>
    </citation>
    <scope>NUCLEOTIDE SEQUENCE [LARGE SCALE GENOMIC DNA]</scope>
    <source>
        <strain evidence="3">SPO-2</strain>
    </source>
</reference>
<organism evidence="3 4">
    <name type="scientific">Oopsacas minuta</name>
    <dbReference type="NCBI Taxonomy" id="111878"/>
    <lineage>
        <taxon>Eukaryota</taxon>
        <taxon>Metazoa</taxon>
        <taxon>Porifera</taxon>
        <taxon>Hexactinellida</taxon>
        <taxon>Hexasterophora</taxon>
        <taxon>Lyssacinosida</taxon>
        <taxon>Leucopsacidae</taxon>
        <taxon>Oopsacas</taxon>
    </lineage>
</organism>
<keyword evidence="1" id="KW-0833">Ubl conjugation pathway</keyword>
<evidence type="ECO:0000256" key="1">
    <source>
        <dbReference type="ARBA" id="ARBA00022786"/>
    </source>
</evidence>
<evidence type="ECO:0000313" key="4">
    <source>
        <dbReference type="Proteomes" id="UP001165289"/>
    </source>
</evidence>
<dbReference type="Pfam" id="PF12937">
    <property type="entry name" value="F-box-like"/>
    <property type="match status" value="1"/>
</dbReference>
<evidence type="ECO:0000313" key="3">
    <source>
        <dbReference type="EMBL" id="KAI6660773.1"/>
    </source>
</evidence>
<protein>
    <recommendedName>
        <fullName evidence="2">F-box domain-containing protein</fullName>
    </recommendedName>
</protein>
<feature type="domain" description="F-box" evidence="2">
    <location>
        <begin position="226"/>
        <end position="272"/>
    </location>
</feature>
<gene>
    <name evidence="3" type="ORF">LOD99_10221</name>
</gene>
<dbReference type="InterPro" id="IPR006553">
    <property type="entry name" value="Leu-rich_rpt_Cys-con_subtyp"/>
</dbReference>
<dbReference type="InterPro" id="IPR036047">
    <property type="entry name" value="F-box-like_dom_sf"/>
</dbReference>
<dbReference type="Gene3D" id="3.80.10.10">
    <property type="entry name" value="Ribonuclease Inhibitor"/>
    <property type="match status" value="2"/>
</dbReference>
<keyword evidence="4" id="KW-1185">Reference proteome</keyword>
<dbReference type="SMART" id="SM00256">
    <property type="entry name" value="FBOX"/>
    <property type="match status" value="1"/>
</dbReference>
<dbReference type="PROSITE" id="PS50181">
    <property type="entry name" value="FBOX"/>
    <property type="match status" value="1"/>
</dbReference>
<dbReference type="GO" id="GO:0019005">
    <property type="term" value="C:SCF ubiquitin ligase complex"/>
    <property type="evidence" value="ECO:0007669"/>
    <property type="project" value="TreeGrafter"/>
</dbReference>
<dbReference type="InterPro" id="IPR032675">
    <property type="entry name" value="LRR_dom_sf"/>
</dbReference>
<comment type="caution">
    <text evidence="3">The sequence shown here is derived from an EMBL/GenBank/DDBJ whole genome shotgun (WGS) entry which is preliminary data.</text>
</comment>
<dbReference type="GO" id="GO:0031146">
    <property type="term" value="P:SCF-dependent proteasomal ubiquitin-dependent protein catabolic process"/>
    <property type="evidence" value="ECO:0007669"/>
    <property type="project" value="TreeGrafter"/>
</dbReference>
<name>A0AAV7KIU4_9METZ</name>
<evidence type="ECO:0000259" key="2">
    <source>
        <dbReference type="PROSITE" id="PS50181"/>
    </source>
</evidence>
<dbReference type="SUPFAM" id="SSF52047">
    <property type="entry name" value="RNI-like"/>
    <property type="match status" value="1"/>
</dbReference>
<dbReference type="EMBL" id="JAKMXF010000024">
    <property type="protein sequence ID" value="KAI6660773.1"/>
    <property type="molecule type" value="Genomic_DNA"/>
</dbReference>
<dbReference type="PANTHER" id="PTHR13318">
    <property type="entry name" value="PARTNER OF PAIRED, ISOFORM B-RELATED"/>
    <property type="match status" value="1"/>
</dbReference>
<sequence>MDEKVYKLPPGMRELAHIWETEESAIRPHLLDIDLTNPYAYNKKHKISRIKNIPKNTSNTQSNIKTNKIIPKENHICDIEQKGMEMPIEEPIFDTSETDTNSLPDYLTQLLLEAEQAIQNMDCINSDQSTITDIINFPKVGMGHEDDIVETCLRASMGEPPVVTLRSYERHWKRSGVYHWRKPACVISRNTLVDKPKSVKRKSRIIKNSASNVKVKQPRITLPHHESSILDLPNELIHLILSYLPLSSLLSTSTTCKRLSLLASSPFLYSNLNLSRLSVTSENLNWIISKQPKHLNLSNSTIILTDPQIQLLLQSLAPQLQSLSLYPGTPYSLKGDQICNLLSQYETQYLSSLHLNWIGITDYGLSCLMSINTLNTLSLTGSNHITDTAVIPLIVKFQSTLTDLDLSSCIQLTNRTGYVVATCVNLSSLGLATCYKMTDKVFKMILASLPLLENLDLHSNPGLAETDPNVLEGLANCNKLKRLNLSQATNITDSHISHLLAGLHTLTHLYVGNCKLTDNFMTSLCQARLANLSHLDLSSLPISSLSLSAIASAYQLSLTSLVLNSCIRITQNSICKTMDKCRRLETISVFDTKINPVPRYQIKSKVKLIGTTPLPVLSQNLVH</sequence>
<dbReference type="AlphaFoldDB" id="A0AAV7KIU4"/>
<proteinExistence type="predicted"/>
<dbReference type="Proteomes" id="UP001165289">
    <property type="component" value="Unassembled WGS sequence"/>
</dbReference>